<proteinExistence type="predicted"/>
<keyword evidence="2" id="KW-0472">Membrane</keyword>
<keyword evidence="2" id="KW-1133">Transmembrane helix</keyword>
<dbReference type="AlphaFoldDB" id="A0AAE0HWU5"/>
<sequence length="358" mass="40648">MSFGMALPTTHASPPYPPRTALTGCTPTPRVDIPICTVFILLFLLLAAWHMIALQLNLRGRQSHEHQRLLPTLIFIFCVLRIAALSLRIACATYPNNLRLAIAALVFTMAGVVLLLIVNLFLAKRLIRDYYICTKFGAGRRNHHAPIRILRGLVFCVVACLLMVISAAVDSFFVRTKKNRQSARDVQLVATTLLTFLAFVPFLAVIVLVLYVKRTSLLTRVDSKRRFWARCQLLFLSALLLTLEIGFRCGVGFDARPVGQPAWFHSRASFYCFTFLLEVMMVALYGFAWADRRLRIHHQDNIVEGTTSSTTTRGKKKHGREHEGGHDERHGWVKIRLPEWHRLMGRVNTTSEVFGEYT</sequence>
<name>A0AAE0HWU5_9PEZI</name>
<feature type="transmembrane region" description="Helical" evidence="2">
    <location>
        <begin position="189"/>
        <end position="212"/>
    </location>
</feature>
<protein>
    <submittedName>
        <fullName evidence="3">Uncharacterized protein</fullName>
    </submittedName>
</protein>
<feature type="transmembrane region" description="Helical" evidence="2">
    <location>
        <begin position="70"/>
        <end position="89"/>
    </location>
</feature>
<reference evidence="3" key="2">
    <citation type="submission" date="2023-06" db="EMBL/GenBank/DDBJ databases">
        <authorList>
            <consortium name="Lawrence Berkeley National Laboratory"/>
            <person name="Haridas S."/>
            <person name="Hensen N."/>
            <person name="Bonometti L."/>
            <person name="Westerberg I."/>
            <person name="Brannstrom I.O."/>
            <person name="Guillou S."/>
            <person name="Cros-Aarteil S."/>
            <person name="Calhoun S."/>
            <person name="Kuo A."/>
            <person name="Mondo S."/>
            <person name="Pangilinan J."/>
            <person name="Riley R."/>
            <person name="Labutti K."/>
            <person name="Andreopoulos B."/>
            <person name="Lipzen A."/>
            <person name="Chen C."/>
            <person name="Yanf M."/>
            <person name="Daum C."/>
            <person name="Ng V."/>
            <person name="Clum A."/>
            <person name="Steindorff A."/>
            <person name="Ohm R."/>
            <person name="Martin F."/>
            <person name="Silar P."/>
            <person name="Natvig D."/>
            <person name="Lalanne C."/>
            <person name="Gautier V."/>
            <person name="Ament-Velasquez S.L."/>
            <person name="Kruys A."/>
            <person name="Hutchinson M.I."/>
            <person name="Powell A.J."/>
            <person name="Barry K."/>
            <person name="Miller A.N."/>
            <person name="Grigoriev I.V."/>
            <person name="Debuchy R."/>
            <person name="Gladieux P."/>
            <person name="Thoren M.H."/>
            <person name="Johannesson H."/>
        </authorList>
    </citation>
    <scope>NUCLEOTIDE SEQUENCE</scope>
    <source>
        <strain evidence="3">CBS 118394</strain>
    </source>
</reference>
<evidence type="ECO:0000313" key="3">
    <source>
        <dbReference type="EMBL" id="KAK3314231.1"/>
    </source>
</evidence>
<feature type="transmembrane region" description="Helical" evidence="2">
    <location>
        <begin position="233"/>
        <end position="253"/>
    </location>
</feature>
<feature type="transmembrane region" description="Helical" evidence="2">
    <location>
        <begin position="101"/>
        <end position="122"/>
    </location>
</feature>
<comment type="caution">
    <text evidence="3">The sequence shown here is derived from an EMBL/GenBank/DDBJ whole genome shotgun (WGS) entry which is preliminary data.</text>
</comment>
<keyword evidence="2" id="KW-0812">Transmembrane</keyword>
<feature type="transmembrane region" description="Helical" evidence="2">
    <location>
        <begin position="268"/>
        <end position="290"/>
    </location>
</feature>
<dbReference type="EMBL" id="JAUEDM010000007">
    <property type="protein sequence ID" value="KAK3314231.1"/>
    <property type="molecule type" value="Genomic_DNA"/>
</dbReference>
<organism evidence="3 4">
    <name type="scientific">Apodospora peruviana</name>
    <dbReference type="NCBI Taxonomy" id="516989"/>
    <lineage>
        <taxon>Eukaryota</taxon>
        <taxon>Fungi</taxon>
        <taxon>Dikarya</taxon>
        <taxon>Ascomycota</taxon>
        <taxon>Pezizomycotina</taxon>
        <taxon>Sordariomycetes</taxon>
        <taxon>Sordariomycetidae</taxon>
        <taxon>Sordariales</taxon>
        <taxon>Lasiosphaeriaceae</taxon>
        <taxon>Apodospora</taxon>
    </lineage>
</organism>
<evidence type="ECO:0000256" key="2">
    <source>
        <dbReference type="SAM" id="Phobius"/>
    </source>
</evidence>
<gene>
    <name evidence="3" type="ORF">B0H66DRAFT_374512</name>
</gene>
<feature type="transmembrane region" description="Helical" evidence="2">
    <location>
        <begin position="149"/>
        <end position="169"/>
    </location>
</feature>
<keyword evidence="4" id="KW-1185">Reference proteome</keyword>
<dbReference type="Proteomes" id="UP001283341">
    <property type="component" value="Unassembled WGS sequence"/>
</dbReference>
<evidence type="ECO:0000256" key="1">
    <source>
        <dbReference type="SAM" id="MobiDB-lite"/>
    </source>
</evidence>
<dbReference type="PANTHER" id="PTHR35184:SF1">
    <property type="entry name" value="INTEGRAL MEMBRANE PROTEIN"/>
    <property type="match status" value="1"/>
</dbReference>
<reference evidence="3" key="1">
    <citation type="journal article" date="2023" name="Mol. Phylogenet. Evol.">
        <title>Genome-scale phylogeny and comparative genomics of the fungal order Sordariales.</title>
        <authorList>
            <person name="Hensen N."/>
            <person name="Bonometti L."/>
            <person name="Westerberg I."/>
            <person name="Brannstrom I.O."/>
            <person name="Guillou S."/>
            <person name="Cros-Aarteil S."/>
            <person name="Calhoun S."/>
            <person name="Haridas S."/>
            <person name="Kuo A."/>
            <person name="Mondo S."/>
            <person name="Pangilinan J."/>
            <person name="Riley R."/>
            <person name="LaButti K."/>
            <person name="Andreopoulos B."/>
            <person name="Lipzen A."/>
            <person name="Chen C."/>
            <person name="Yan M."/>
            <person name="Daum C."/>
            <person name="Ng V."/>
            <person name="Clum A."/>
            <person name="Steindorff A."/>
            <person name="Ohm R.A."/>
            <person name="Martin F."/>
            <person name="Silar P."/>
            <person name="Natvig D.O."/>
            <person name="Lalanne C."/>
            <person name="Gautier V."/>
            <person name="Ament-Velasquez S.L."/>
            <person name="Kruys A."/>
            <person name="Hutchinson M.I."/>
            <person name="Powell A.J."/>
            <person name="Barry K."/>
            <person name="Miller A.N."/>
            <person name="Grigoriev I.V."/>
            <person name="Debuchy R."/>
            <person name="Gladieux P."/>
            <person name="Hiltunen Thoren M."/>
            <person name="Johannesson H."/>
        </authorList>
    </citation>
    <scope>NUCLEOTIDE SEQUENCE</scope>
    <source>
        <strain evidence="3">CBS 118394</strain>
    </source>
</reference>
<accession>A0AAE0HWU5</accession>
<dbReference type="PANTHER" id="PTHR35184">
    <property type="entry name" value="YALI0C10208P"/>
    <property type="match status" value="1"/>
</dbReference>
<evidence type="ECO:0000313" key="4">
    <source>
        <dbReference type="Proteomes" id="UP001283341"/>
    </source>
</evidence>
<feature type="transmembrane region" description="Helical" evidence="2">
    <location>
        <begin position="38"/>
        <end position="58"/>
    </location>
</feature>
<feature type="region of interest" description="Disordered" evidence="1">
    <location>
        <begin position="305"/>
        <end position="328"/>
    </location>
</feature>